<evidence type="ECO:0000256" key="11">
    <source>
        <dbReference type="ARBA" id="ARBA00023157"/>
    </source>
</evidence>
<feature type="domain" description="Plant heme peroxidase family profile" evidence="19">
    <location>
        <begin position="32"/>
        <end position="327"/>
    </location>
</feature>
<dbReference type="EMBL" id="CAMGYJ010000004">
    <property type="protein sequence ID" value="CAI0399657.1"/>
    <property type="molecule type" value="Genomic_DNA"/>
</dbReference>
<dbReference type="InterPro" id="IPR000823">
    <property type="entry name" value="Peroxidase_pln"/>
</dbReference>
<evidence type="ECO:0000256" key="12">
    <source>
        <dbReference type="ARBA" id="ARBA00023180"/>
    </source>
</evidence>
<feature type="binding site" evidence="15">
    <location>
        <position position="77"/>
    </location>
    <ligand>
        <name>Ca(2+)</name>
        <dbReference type="ChEBI" id="CHEBI:29108"/>
        <label>1</label>
    </ligand>
</feature>
<sequence length="327" mass="34949">MAPTLSAAQALVLYSVAAAAALLLSPPAVVAQLTPNFYDKICPLALPTIRRVVSQAVNAEPRMGASLLRLHFHDCFVNGCDGSVLLDDTTRFTGEKTAVPNLNSLRGFDVVDKIKSEVDRVCKRSVVSCADVLAVAARDSVSIVSILLYQVPVGRRDSRTASKNAATNGLPPPFFSFNQLLANFRSHGLGLTDLVALSGAHTIGLARCTTFRSRIYNDTNIQTDLASSLRRNCPQSGGDNNLQPLDGTPAGFDTQYFGSLVRNKGLLHSDQELFGRGNSASDGLVSLYSGNPAKFAADFAASMVRMGNMRPLTGSNGEIRTNCRKIN</sequence>
<feature type="chain" id="PRO_5043087029" description="Peroxidase" evidence="18">
    <location>
        <begin position="32"/>
        <end position="327"/>
    </location>
</feature>
<dbReference type="GO" id="GO:0046872">
    <property type="term" value="F:metal ion binding"/>
    <property type="evidence" value="ECO:0007669"/>
    <property type="project" value="UniProtKB-UniRule"/>
</dbReference>
<keyword evidence="8 15" id="KW-0106">Calcium</keyword>
<dbReference type="InterPro" id="IPR019793">
    <property type="entry name" value="Peroxidases_heam-ligand_BS"/>
</dbReference>
<feature type="binding site" evidence="15">
    <location>
        <position position="83"/>
    </location>
    <ligand>
        <name>Ca(2+)</name>
        <dbReference type="ChEBI" id="CHEBI:29108"/>
        <label>1</label>
    </ligand>
</feature>
<evidence type="ECO:0000313" key="20">
    <source>
        <dbReference type="EMBL" id="CAI0399657.1"/>
    </source>
</evidence>
<evidence type="ECO:0000256" key="16">
    <source>
        <dbReference type="PIRSR" id="PIRSR600823-4"/>
    </source>
</evidence>
<dbReference type="PANTHER" id="PTHR31388">
    <property type="entry name" value="PEROXIDASE 72-RELATED"/>
    <property type="match status" value="1"/>
</dbReference>
<proteinExistence type="inferred from homology"/>
<evidence type="ECO:0000313" key="21">
    <source>
        <dbReference type="Proteomes" id="UP001154282"/>
    </source>
</evidence>
<feature type="binding site" description="axial binding residue" evidence="15">
    <location>
        <position position="201"/>
    </location>
    <ligand>
        <name>heme b</name>
        <dbReference type="ChEBI" id="CHEBI:60344"/>
    </ligand>
    <ligandPart>
        <name>Fe</name>
        <dbReference type="ChEBI" id="CHEBI:18248"/>
    </ligandPart>
</feature>
<feature type="binding site" evidence="15">
    <location>
        <position position="81"/>
    </location>
    <ligand>
        <name>Ca(2+)</name>
        <dbReference type="ChEBI" id="CHEBI:29108"/>
        <label>1</label>
    </ligand>
</feature>
<feature type="site" description="Transition state stabilizer" evidence="16">
    <location>
        <position position="69"/>
    </location>
</feature>
<feature type="signal peptide" evidence="18">
    <location>
        <begin position="1"/>
        <end position="31"/>
    </location>
</feature>
<keyword evidence="6 18" id="KW-0349">Heme</keyword>
<evidence type="ECO:0000256" key="18">
    <source>
        <dbReference type="RuleBase" id="RU362060"/>
    </source>
</evidence>
<comment type="caution">
    <text evidence="20">The sequence shown here is derived from an EMBL/GenBank/DDBJ whole genome shotgun (WGS) entry which is preliminary data.</text>
</comment>
<reference evidence="20" key="1">
    <citation type="submission" date="2022-08" db="EMBL/GenBank/DDBJ databases">
        <authorList>
            <person name="Gutierrez-Valencia J."/>
        </authorList>
    </citation>
    <scope>NUCLEOTIDE SEQUENCE</scope>
</reference>
<evidence type="ECO:0000256" key="17">
    <source>
        <dbReference type="PIRSR" id="PIRSR600823-5"/>
    </source>
</evidence>
<evidence type="ECO:0000256" key="15">
    <source>
        <dbReference type="PIRSR" id="PIRSR600823-3"/>
    </source>
</evidence>
<evidence type="ECO:0000256" key="9">
    <source>
        <dbReference type="ARBA" id="ARBA00023002"/>
    </source>
</evidence>
<keyword evidence="12" id="KW-0325">Glycoprotein</keyword>
<comment type="catalytic activity">
    <reaction evidence="1 18">
        <text>2 a phenolic donor + H2O2 = 2 a phenolic radical donor + 2 H2O</text>
        <dbReference type="Rhea" id="RHEA:56136"/>
        <dbReference type="ChEBI" id="CHEBI:15377"/>
        <dbReference type="ChEBI" id="CHEBI:16240"/>
        <dbReference type="ChEBI" id="CHEBI:139520"/>
        <dbReference type="ChEBI" id="CHEBI:139521"/>
        <dbReference type="EC" id="1.11.1.7"/>
    </reaction>
</comment>
<keyword evidence="18" id="KW-0376">Hydrogen peroxide</keyword>
<dbReference type="PANTHER" id="PTHR31388:SF123">
    <property type="entry name" value="PEROXIDASE RIP1"/>
    <property type="match status" value="1"/>
</dbReference>
<dbReference type="GO" id="GO:0005576">
    <property type="term" value="C:extracellular region"/>
    <property type="evidence" value="ECO:0007669"/>
    <property type="project" value="UniProtKB-SubCell"/>
</dbReference>
<dbReference type="EC" id="1.11.1.7" evidence="4 18"/>
<dbReference type="CDD" id="cd00693">
    <property type="entry name" value="secretory_peroxidase"/>
    <property type="match status" value="1"/>
</dbReference>
<dbReference type="PROSITE" id="PS00436">
    <property type="entry name" value="PEROXIDASE_2"/>
    <property type="match status" value="1"/>
</dbReference>
<feature type="binding site" evidence="15">
    <location>
        <position position="253"/>
    </location>
    <ligand>
        <name>Ca(2+)</name>
        <dbReference type="ChEBI" id="CHEBI:29108"/>
        <label>2</label>
    </ligand>
</feature>
<dbReference type="Gene3D" id="1.10.520.10">
    <property type="match status" value="1"/>
</dbReference>
<dbReference type="Proteomes" id="UP001154282">
    <property type="component" value="Unassembled WGS sequence"/>
</dbReference>
<keyword evidence="5 18" id="KW-0575">Peroxidase</keyword>
<feature type="binding site" evidence="15">
    <location>
        <position position="79"/>
    </location>
    <ligand>
        <name>Ca(2+)</name>
        <dbReference type="ChEBI" id="CHEBI:29108"/>
        <label>1</label>
    </ligand>
</feature>
<dbReference type="InterPro" id="IPR002016">
    <property type="entry name" value="Haem_peroxidase"/>
</dbReference>
<name>A0AAV0IQH1_9ROSI</name>
<feature type="disulfide bond" evidence="17">
    <location>
        <begin position="42"/>
        <end position="122"/>
    </location>
</feature>
<dbReference type="PROSITE" id="PS50873">
    <property type="entry name" value="PEROXIDASE_4"/>
    <property type="match status" value="1"/>
</dbReference>
<dbReference type="PRINTS" id="PR00461">
    <property type="entry name" value="PLPEROXIDASE"/>
</dbReference>
<feature type="binding site" evidence="14">
    <location>
        <position position="171"/>
    </location>
    <ligand>
        <name>substrate</name>
    </ligand>
</feature>
<dbReference type="PROSITE" id="PS00435">
    <property type="entry name" value="PEROXIDASE_1"/>
    <property type="match status" value="1"/>
</dbReference>
<feature type="binding site" evidence="15">
    <location>
        <position position="248"/>
    </location>
    <ligand>
        <name>Ca(2+)</name>
        <dbReference type="ChEBI" id="CHEBI:29108"/>
        <label>2</label>
    </ligand>
</feature>
<evidence type="ECO:0000256" key="2">
    <source>
        <dbReference type="ARBA" id="ARBA00002322"/>
    </source>
</evidence>
<keyword evidence="18" id="KW-0732">Signal</keyword>
<feature type="disulfide bond" evidence="17">
    <location>
        <begin position="208"/>
        <end position="233"/>
    </location>
</feature>
<gene>
    <name evidence="20" type="ORF">LITE_LOCUS10407</name>
</gene>
<dbReference type="Gene3D" id="1.10.420.10">
    <property type="entry name" value="Peroxidase, domain 2"/>
    <property type="match status" value="1"/>
</dbReference>
<evidence type="ECO:0000256" key="1">
    <source>
        <dbReference type="ARBA" id="ARBA00000189"/>
    </source>
</evidence>
<evidence type="ECO:0000256" key="4">
    <source>
        <dbReference type="ARBA" id="ARBA00012313"/>
    </source>
</evidence>
<dbReference type="SUPFAM" id="SSF48113">
    <property type="entry name" value="Heme-dependent peroxidases"/>
    <property type="match status" value="1"/>
</dbReference>
<dbReference type="AlphaFoldDB" id="A0AAV0IQH1"/>
<feature type="disulfide bond" evidence="17">
    <location>
        <begin position="75"/>
        <end position="80"/>
    </location>
</feature>
<dbReference type="GO" id="GO:0140825">
    <property type="term" value="F:lactoperoxidase activity"/>
    <property type="evidence" value="ECO:0007669"/>
    <property type="project" value="UniProtKB-EC"/>
</dbReference>
<evidence type="ECO:0000256" key="8">
    <source>
        <dbReference type="ARBA" id="ARBA00022837"/>
    </source>
</evidence>
<keyword evidence="21" id="KW-1185">Reference proteome</keyword>
<dbReference type="GO" id="GO:0020037">
    <property type="term" value="F:heme binding"/>
    <property type="evidence" value="ECO:0007669"/>
    <property type="project" value="UniProtKB-UniRule"/>
</dbReference>
<feature type="binding site" evidence="15">
    <location>
        <position position="202"/>
    </location>
    <ligand>
        <name>Ca(2+)</name>
        <dbReference type="ChEBI" id="CHEBI:29108"/>
        <label>2</label>
    </ligand>
</feature>
<evidence type="ECO:0000256" key="7">
    <source>
        <dbReference type="ARBA" id="ARBA00022723"/>
    </source>
</evidence>
<feature type="binding site" evidence="15">
    <location>
        <position position="95"/>
    </location>
    <ligand>
        <name>Ca(2+)</name>
        <dbReference type="ChEBI" id="CHEBI:29108"/>
        <label>1</label>
    </ligand>
</feature>
<evidence type="ECO:0000256" key="14">
    <source>
        <dbReference type="PIRSR" id="PIRSR600823-2"/>
    </source>
</evidence>
<evidence type="ECO:0000256" key="3">
    <source>
        <dbReference type="ARBA" id="ARBA00006873"/>
    </source>
</evidence>
<accession>A0AAV0IQH1</accession>
<keyword evidence="7 15" id="KW-0479">Metal-binding</keyword>
<dbReference type="GO" id="GO:0006979">
    <property type="term" value="P:response to oxidative stress"/>
    <property type="evidence" value="ECO:0007669"/>
    <property type="project" value="UniProtKB-UniRule"/>
</dbReference>
<dbReference type="InterPro" id="IPR010255">
    <property type="entry name" value="Haem_peroxidase_sf"/>
</dbReference>
<dbReference type="Pfam" id="PF00141">
    <property type="entry name" value="peroxidase"/>
    <property type="match status" value="1"/>
</dbReference>
<dbReference type="FunFam" id="1.10.520.10:FF:000009">
    <property type="entry name" value="Peroxidase"/>
    <property type="match status" value="1"/>
</dbReference>
<dbReference type="PRINTS" id="PR00458">
    <property type="entry name" value="PEROXIDASE"/>
</dbReference>
<feature type="disulfide bond" evidence="17">
    <location>
        <begin position="129"/>
        <end position="323"/>
    </location>
</feature>
<comment type="cofactor">
    <cofactor evidence="15 18">
        <name>Ca(2+)</name>
        <dbReference type="ChEBI" id="CHEBI:29108"/>
    </cofactor>
    <text evidence="15 18">Binds 2 calcium ions per subunit.</text>
</comment>
<keyword evidence="18" id="KW-0964">Secreted</keyword>
<dbReference type="FunFam" id="1.10.420.10:FF:000001">
    <property type="entry name" value="Peroxidase"/>
    <property type="match status" value="1"/>
</dbReference>
<dbReference type="InterPro" id="IPR033905">
    <property type="entry name" value="Secretory_peroxidase"/>
</dbReference>
<comment type="function">
    <text evidence="2">Removal of H(2)O(2), oxidation of toxic reductants, biosynthesis and degradation of lignin, suberization, auxin catabolism, response to environmental stresses such as wounding, pathogen attack and oxidative stress. These functions might be dependent on each isozyme/isoform in each plant tissue.</text>
</comment>
<comment type="cofactor">
    <cofactor evidence="15 18">
        <name>heme b</name>
        <dbReference type="ChEBI" id="CHEBI:60344"/>
    </cofactor>
    <text evidence="15 18">Binds 1 heme b (iron(II)-protoporphyrin IX) group per subunit.</text>
</comment>
<protein>
    <recommendedName>
        <fullName evidence="4 18">Peroxidase</fullName>
        <ecNumber evidence="4 18">1.11.1.7</ecNumber>
    </recommendedName>
</protein>
<keyword evidence="9 18" id="KW-0560">Oxidoreductase</keyword>
<feature type="active site" description="Proton acceptor" evidence="13">
    <location>
        <position position="73"/>
    </location>
</feature>
<comment type="similarity">
    <text evidence="3">Belongs to the peroxidase family. Ascorbate peroxidase subfamily.</text>
</comment>
<evidence type="ECO:0000259" key="19">
    <source>
        <dbReference type="PROSITE" id="PS50873"/>
    </source>
</evidence>
<keyword evidence="11 17" id="KW-1015">Disulfide bond</keyword>
<evidence type="ECO:0000256" key="13">
    <source>
        <dbReference type="PIRSR" id="PIRSR600823-1"/>
    </source>
</evidence>
<dbReference type="GO" id="GO:0042744">
    <property type="term" value="P:hydrogen peroxide catabolic process"/>
    <property type="evidence" value="ECO:0007669"/>
    <property type="project" value="UniProtKB-KW"/>
</dbReference>
<dbReference type="InterPro" id="IPR019794">
    <property type="entry name" value="Peroxidases_AS"/>
</dbReference>
<comment type="similarity">
    <text evidence="18">Belongs to the peroxidase family. Classical plant (class III) peroxidase subfamily.</text>
</comment>
<feature type="binding site" evidence="15">
    <location>
        <position position="246"/>
    </location>
    <ligand>
        <name>Ca(2+)</name>
        <dbReference type="ChEBI" id="CHEBI:29108"/>
        <label>2</label>
    </ligand>
</feature>
<feature type="binding site" evidence="15">
    <location>
        <position position="74"/>
    </location>
    <ligand>
        <name>Ca(2+)</name>
        <dbReference type="ChEBI" id="CHEBI:29108"/>
        <label>1</label>
    </ligand>
</feature>
<organism evidence="20 21">
    <name type="scientific">Linum tenue</name>
    <dbReference type="NCBI Taxonomy" id="586396"/>
    <lineage>
        <taxon>Eukaryota</taxon>
        <taxon>Viridiplantae</taxon>
        <taxon>Streptophyta</taxon>
        <taxon>Embryophyta</taxon>
        <taxon>Tracheophyta</taxon>
        <taxon>Spermatophyta</taxon>
        <taxon>Magnoliopsida</taxon>
        <taxon>eudicotyledons</taxon>
        <taxon>Gunneridae</taxon>
        <taxon>Pentapetalae</taxon>
        <taxon>rosids</taxon>
        <taxon>fabids</taxon>
        <taxon>Malpighiales</taxon>
        <taxon>Linaceae</taxon>
        <taxon>Linum</taxon>
    </lineage>
</organism>
<keyword evidence="10 15" id="KW-0408">Iron</keyword>
<comment type="subcellular location">
    <subcellularLocation>
        <location evidence="18">Secreted</location>
    </subcellularLocation>
</comment>
<evidence type="ECO:0000256" key="10">
    <source>
        <dbReference type="ARBA" id="ARBA00023004"/>
    </source>
</evidence>
<evidence type="ECO:0000256" key="5">
    <source>
        <dbReference type="ARBA" id="ARBA00022559"/>
    </source>
</evidence>
<evidence type="ECO:0000256" key="6">
    <source>
        <dbReference type="ARBA" id="ARBA00022617"/>
    </source>
</evidence>